<dbReference type="STRING" id="1006576.DTL3_1610"/>
<keyword evidence="14" id="KW-1185">Reference proteome</keyword>
<evidence type="ECO:0000256" key="3">
    <source>
        <dbReference type="ARBA" id="ARBA00022448"/>
    </source>
</evidence>
<dbReference type="GO" id="GO:0009306">
    <property type="term" value="P:protein secretion"/>
    <property type="evidence" value="ECO:0007669"/>
    <property type="project" value="UniProtKB-UniRule"/>
</dbReference>
<feature type="transmembrane region" description="Helical" evidence="12">
    <location>
        <begin position="58"/>
        <end position="88"/>
    </location>
</feature>
<sequence length="263" mass="29108">MKKVKKKSRIIKILVVLGLFVVIGSLTFSQQISNPPLIDIQINNNNDGTNILTPTLTILLIVTVLSLAPGFLMLFTSFTRIVIVLGFVRQALGTRQSPPNQVLLALALFLTIMIMFPVFNGVYQKAILPYNEGTIGYKEAIEITMGEFKTFMISQIVAHKNEDDIYMLSSAMNVSISNIEETPFNILVPAFAISELEIAFKMSILIYLPFIIIDMVVASILLSMGMIMIPPVLISLPFKIMIFVMVNGWDLLISGLVKSFTGG</sequence>
<dbReference type="KEGG" id="dtn:DTL3_1610"/>
<dbReference type="InterPro" id="IPR005838">
    <property type="entry name" value="T3SS_IM_P"/>
</dbReference>
<feature type="transmembrane region" description="Helical" evidence="12">
    <location>
        <begin position="100"/>
        <end position="119"/>
    </location>
</feature>
<dbReference type="PANTHER" id="PTHR30587">
    <property type="entry name" value="FLAGELLAR BIOSYNTHETIC PROTEIN FLIP"/>
    <property type="match status" value="1"/>
</dbReference>
<evidence type="ECO:0000313" key="13">
    <source>
        <dbReference type="EMBL" id="CEP78899.1"/>
    </source>
</evidence>
<evidence type="ECO:0000313" key="14">
    <source>
        <dbReference type="Proteomes" id="UP000032809"/>
    </source>
</evidence>
<keyword evidence="11 12" id="KW-1006">Bacterial flagellum protein export</keyword>
<dbReference type="PANTHER" id="PTHR30587:SF0">
    <property type="entry name" value="FLAGELLAR BIOSYNTHETIC PROTEIN FLIP"/>
    <property type="match status" value="1"/>
</dbReference>
<feature type="transmembrane region" description="Helical" evidence="12">
    <location>
        <begin position="204"/>
        <end position="229"/>
    </location>
</feature>
<protein>
    <recommendedName>
        <fullName evidence="2 12">Flagellar biosynthetic protein FliP</fullName>
    </recommendedName>
</protein>
<dbReference type="GO" id="GO:0009425">
    <property type="term" value="C:bacterial-type flagellum basal body"/>
    <property type="evidence" value="ECO:0007669"/>
    <property type="project" value="UniProtKB-SubCell"/>
</dbReference>
<evidence type="ECO:0000256" key="4">
    <source>
        <dbReference type="ARBA" id="ARBA00022475"/>
    </source>
</evidence>
<keyword evidence="13" id="KW-0378">Hydrolase</keyword>
<dbReference type="GO" id="GO:0005886">
    <property type="term" value="C:plasma membrane"/>
    <property type="evidence" value="ECO:0007669"/>
    <property type="project" value="UniProtKB-SubCell"/>
</dbReference>
<evidence type="ECO:0000256" key="12">
    <source>
        <dbReference type="RuleBase" id="RU362069"/>
    </source>
</evidence>
<keyword evidence="3 12" id="KW-0813">Transport</keyword>
<evidence type="ECO:0000256" key="5">
    <source>
        <dbReference type="ARBA" id="ARBA00022692"/>
    </source>
</evidence>
<comment type="function">
    <text evidence="12">Plays a role in the flagellum-specific transport system.</text>
</comment>
<gene>
    <name evidence="12 13" type="primary">fliP</name>
    <name evidence="13" type="ORF">DTL3_1610</name>
</gene>
<comment type="similarity">
    <text evidence="1 12">Belongs to the FliP/MopC/SpaP family.</text>
</comment>
<evidence type="ECO:0000256" key="7">
    <source>
        <dbReference type="ARBA" id="ARBA00022927"/>
    </source>
</evidence>
<dbReference type="PROSITE" id="PS01061">
    <property type="entry name" value="FLIP_2"/>
    <property type="match status" value="1"/>
</dbReference>
<dbReference type="OrthoDB" id="9805111at2"/>
<accession>A0A0C7P501</accession>
<dbReference type="HOGENOM" id="CLU_042028_0_1_0"/>
<dbReference type="Pfam" id="PF00813">
    <property type="entry name" value="FliP"/>
    <property type="match status" value="1"/>
</dbReference>
<dbReference type="Proteomes" id="UP000032809">
    <property type="component" value="Chromosome I"/>
</dbReference>
<dbReference type="RefSeq" id="WP_144403507.1">
    <property type="nucleotide sequence ID" value="NZ_LN824141.1"/>
</dbReference>
<dbReference type="PRINTS" id="PR00951">
    <property type="entry name" value="FLGBIOSNFLIP"/>
</dbReference>
<keyword evidence="13" id="KW-0966">Cell projection</keyword>
<organism evidence="13 14">
    <name type="scientific">Defluviitoga tunisiensis</name>
    <dbReference type="NCBI Taxonomy" id="1006576"/>
    <lineage>
        <taxon>Bacteria</taxon>
        <taxon>Thermotogati</taxon>
        <taxon>Thermotogota</taxon>
        <taxon>Thermotogae</taxon>
        <taxon>Petrotogales</taxon>
        <taxon>Petrotogaceae</taxon>
        <taxon>Defluviitoga</taxon>
    </lineage>
</organism>
<keyword evidence="4 12" id="KW-1003">Cell membrane</keyword>
<evidence type="ECO:0000256" key="9">
    <source>
        <dbReference type="ARBA" id="ARBA00023136"/>
    </source>
</evidence>
<evidence type="ECO:0000256" key="2">
    <source>
        <dbReference type="ARBA" id="ARBA00021714"/>
    </source>
</evidence>
<comment type="subcellular location">
    <subcellularLocation>
        <location evidence="12">Cell membrane</location>
        <topology evidence="12">Multi-pass membrane protein</topology>
    </subcellularLocation>
    <subcellularLocation>
        <location evidence="12">Bacterial flagellum basal body</location>
    </subcellularLocation>
</comment>
<dbReference type="GO" id="GO:0044781">
    <property type="term" value="P:bacterial-type flagellum organization"/>
    <property type="evidence" value="ECO:0007669"/>
    <property type="project" value="UniProtKB-UniRule"/>
</dbReference>
<dbReference type="EMBL" id="LN824141">
    <property type="protein sequence ID" value="CEP78899.1"/>
    <property type="molecule type" value="Genomic_DNA"/>
</dbReference>
<keyword evidence="5 12" id="KW-0812">Transmembrane</keyword>
<evidence type="ECO:0000256" key="10">
    <source>
        <dbReference type="ARBA" id="ARBA00023143"/>
    </source>
</evidence>
<reference evidence="14" key="1">
    <citation type="submission" date="2014-11" db="EMBL/GenBank/DDBJ databases">
        <authorList>
            <person name="Wibberg D."/>
        </authorList>
    </citation>
    <scope>NUCLEOTIDE SEQUENCE [LARGE SCALE GENOMIC DNA]</scope>
    <source>
        <strain evidence="14">L3</strain>
    </source>
</reference>
<dbReference type="PRINTS" id="PR01302">
    <property type="entry name" value="TYPE3IMPPROT"/>
</dbReference>
<name>A0A0C7P501_DEFTU</name>
<keyword evidence="8 12" id="KW-1133">Transmembrane helix</keyword>
<keyword evidence="13" id="KW-0969">Cilium</keyword>
<evidence type="ECO:0000256" key="8">
    <source>
        <dbReference type="ARBA" id="ARBA00022989"/>
    </source>
</evidence>
<evidence type="ECO:0000256" key="6">
    <source>
        <dbReference type="ARBA" id="ARBA00022795"/>
    </source>
</evidence>
<keyword evidence="10" id="KW-0975">Bacterial flagellum</keyword>
<dbReference type="GO" id="GO:0016787">
    <property type="term" value="F:hydrolase activity"/>
    <property type="evidence" value="ECO:0007669"/>
    <property type="project" value="UniProtKB-KW"/>
</dbReference>
<evidence type="ECO:0000256" key="11">
    <source>
        <dbReference type="ARBA" id="ARBA00023225"/>
    </source>
</evidence>
<keyword evidence="9 12" id="KW-0472">Membrane</keyword>
<proteinExistence type="inferred from homology"/>
<keyword evidence="6 12" id="KW-1005">Bacterial flagellum biogenesis</keyword>
<evidence type="ECO:0000256" key="1">
    <source>
        <dbReference type="ARBA" id="ARBA00006257"/>
    </source>
</evidence>
<keyword evidence="7 12" id="KW-0653">Protein transport</keyword>
<dbReference type="PATRIC" id="fig|1006576.9.peg.1606"/>
<keyword evidence="13" id="KW-0282">Flagellum</keyword>
<dbReference type="AlphaFoldDB" id="A0A0C7P501"/>
<dbReference type="NCBIfam" id="TIGR01103">
    <property type="entry name" value="fliP"/>
    <property type="match status" value="1"/>
</dbReference>
<dbReference type="InterPro" id="IPR005837">
    <property type="entry name" value="FliP"/>
</dbReference>
<feature type="transmembrane region" description="Helical" evidence="12">
    <location>
        <begin position="236"/>
        <end position="257"/>
    </location>
</feature>